<dbReference type="EMBL" id="JAUGZK010000003">
    <property type="protein sequence ID" value="MEE2023801.1"/>
    <property type="molecule type" value="Genomic_DNA"/>
</dbReference>
<evidence type="ECO:0000313" key="4">
    <source>
        <dbReference type="Proteomes" id="UP001339167"/>
    </source>
</evidence>
<accession>A0ABU7JDN4</accession>
<protein>
    <submittedName>
        <fullName evidence="3">FIST N-terminal domain-containing protein</fullName>
    </submittedName>
</protein>
<sequence>MNIGLGYSCQASSLHAGQEAANLAGQLQQHPELILAFCNHQLNPHDVYLGIRAEVGDQVPIIGGSVIGIIGNDFVQTDGPAVLVAALRSDQLRCHYASSKALFKDAKLSGIALGNQLSSIADPSCLLLLYDSIKHPATKQCPAVLNPSNLLLQGLAESQLNVSTIIGAGLLGDHSFQRCWQFTGFGVNQQEALGLLLSGPLHSHTTVLHGCHPVADTEYTISNIHGQFLYALDNQPAVQVIEQALGTSEWRQSSPVHTVCLGRKITDPDSGQTHYINRLISGLLPENDGLILFEDDYQLGDKVLLMHHDPAAMLSSVGEKTSTLLRQIQQSGQKPLFALYINCGGRIELGQPNERAETLEIQRQLTAAGIPLLGFYSGVEIAPVLGKPRGLDWSGVLTIICRPG</sequence>
<dbReference type="Pfam" id="PF10442">
    <property type="entry name" value="FIST_C"/>
    <property type="match status" value="1"/>
</dbReference>
<gene>
    <name evidence="3" type="ORF">QWF21_06040</name>
</gene>
<dbReference type="InterPro" id="IPR019494">
    <property type="entry name" value="FIST_C"/>
</dbReference>
<organism evidence="3 4">
    <name type="scientific">Alkalimonas mucilaginosa</name>
    <dbReference type="NCBI Taxonomy" id="3057676"/>
    <lineage>
        <taxon>Bacteria</taxon>
        <taxon>Pseudomonadati</taxon>
        <taxon>Pseudomonadota</taxon>
        <taxon>Gammaproteobacteria</taxon>
        <taxon>Alkalimonas</taxon>
    </lineage>
</organism>
<dbReference type="InterPro" id="IPR013702">
    <property type="entry name" value="FIST_domain_N"/>
</dbReference>
<dbReference type="Pfam" id="PF08495">
    <property type="entry name" value="FIST"/>
    <property type="match status" value="1"/>
</dbReference>
<dbReference type="SMART" id="SM00897">
    <property type="entry name" value="FIST"/>
    <property type="match status" value="1"/>
</dbReference>
<dbReference type="SMART" id="SM01204">
    <property type="entry name" value="FIST_C"/>
    <property type="match status" value="1"/>
</dbReference>
<comment type="caution">
    <text evidence="3">The sequence shown here is derived from an EMBL/GenBank/DDBJ whole genome shotgun (WGS) entry which is preliminary data.</text>
</comment>
<evidence type="ECO:0000259" key="2">
    <source>
        <dbReference type="SMART" id="SM01204"/>
    </source>
</evidence>
<dbReference type="Proteomes" id="UP001339167">
    <property type="component" value="Unassembled WGS sequence"/>
</dbReference>
<feature type="domain" description="FIST C-domain" evidence="2">
    <location>
        <begin position="237"/>
        <end position="384"/>
    </location>
</feature>
<reference evidence="3 4" key="1">
    <citation type="submission" date="2023-06" db="EMBL/GenBank/DDBJ databases">
        <title>Alkalimonas sp., MEB004 an alkaliphilic bacterium isolated from Lonar Lake, India.</title>
        <authorList>
            <person name="Joshi A."/>
            <person name="Thite S."/>
        </authorList>
    </citation>
    <scope>NUCLEOTIDE SEQUENCE [LARGE SCALE GENOMIC DNA]</scope>
    <source>
        <strain evidence="3 4">MEB004</strain>
    </source>
</reference>
<feature type="domain" description="FIST" evidence="1">
    <location>
        <begin position="30"/>
        <end position="236"/>
    </location>
</feature>
<dbReference type="RefSeq" id="WP_330087146.1">
    <property type="nucleotide sequence ID" value="NZ_JAUGZK010000003.1"/>
</dbReference>
<name>A0ABU7JDN4_9GAMM</name>
<evidence type="ECO:0000313" key="3">
    <source>
        <dbReference type="EMBL" id="MEE2023801.1"/>
    </source>
</evidence>
<evidence type="ECO:0000259" key="1">
    <source>
        <dbReference type="SMART" id="SM00897"/>
    </source>
</evidence>
<proteinExistence type="predicted"/>
<keyword evidence="4" id="KW-1185">Reference proteome</keyword>